<feature type="domain" description="C2H2-type" evidence="3">
    <location>
        <begin position="489"/>
        <end position="515"/>
    </location>
</feature>
<dbReference type="GeneID" id="6076855"/>
<dbReference type="GO" id="GO:0008270">
    <property type="term" value="F:zinc ion binding"/>
    <property type="evidence" value="ECO:0007669"/>
    <property type="project" value="UniProtKB-KW"/>
</dbReference>
<dbReference type="Proteomes" id="UP000001194">
    <property type="component" value="Unassembled WGS sequence"/>
</dbReference>
<feature type="region of interest" description="Disordered" evidence="2">
    <location>
        <begin position="251"/>
        <end position="277"/>
    </location>
</feature>
<keyword evidence="1" id="KW-0479">Metal-binding</keyword>
<name>B0DAR3_LACBS</name>
<proteinExistence type="predicted"/>
<accession>B0DAR3</accession>
<dbReference type="AlphaFoldDB" id="B0DAR3"/>
<dbReference type="PROSITE" id="PS50157">
    <property type="entry name" value="ZINC_FINGER_C2H2_2"/>
    <property type="match status" value="1"/>
</dbReference>
<organism evidence="5">
    <name type="scientific">Laccaria bicolor (strain S238N-H82 / ATCC MYA-4686)</name>
    <name type="common">Bicoloured deceiver</name>
    <name type="synonym">Laccaria laccata var. bicolor</name>
    <dbReference type="NCBI Taxonomy" id="486041"/>
    <lineage>
        <taxon>Eukaryota</taxon>
        <taxon>Fungi</taxon>
        <taxon>Dikarya</taxon>
        <taxon>Basidiomycota</taxon>
        <taxon>Agaricomycotina</taxon>
        <taxon>Agaricomycetes</taxon>
        <taxon>Agaricomycetidae</taxon>
        <taxon>Agaricales</taxon>
        <taxon>Agaricineae</taxon>
        <taxon>Hydnangiaceae</taxon>
        <taxon>Laccaria</taxon>
    </lineage>
</organism>
<keyword evidence="5" id="KW-1185">Reference proteome</keyword>
<keyword evidence="1" id="KW-0862">Zinc</keyword>
<dbReference type="PROSITE" id="PS00028">
    <property type="entry name" value="ZINC_FINGER_C2H2_1"/>
    <property type="match status" value="1"/>
</dbReference>
<keyword evidence="1" id="KW-0863">Zinc-finger</keyword>
<dbReference type="KEGG" id="lbc:LACBIDRAFT_297737"/>
<dbReference type="HOGENOM" id="CLU_429635_0_0_1"/>
<dbReference type="OrthoDB" id="4748970at2759"/>
<dbReference type="EMBL" id="DS547102">
    <property type="protein sequence ID" value="EDR08069.1"/>
    <property type="molecule type" value="Genomic_DNA"/>
</dbReference>
<protein>
    <submittedName>
        <fullName evidence="4">Predicted protein</fullName>
    </submittedName>
</protein>
<evidence type="ECO:0000256" key="2">
    <source>
        <dbReference type="SAM" id="MobiDB-lite"/>
    </source>
</evidence>
<feature type="compositionally biased region" description="Basic and acidic residues" evidence="2">
    <location>
        <begin position="263"/>
        <end position="277"/>
    </location>
</feature>
<gene>
    <name evidence="4" type="ORF">LACBIDRAFT_297737</name>
</gene>
<sequence>MLTRSPHSEAIEVKDARLSKASPLLRLGQLADPRIQLLPEDLFEFSPSSHPDDLLPHLEYDGNLVDAFLEYPLDKHRCIDSIQDVWGFNGESPDSDSWSLQSTPSLMASGLSPYSDVDDLSPPCTPNTGTPLPDLCDGPNDINEAAPSSTRPPPSSSPLLSTVLLPSLFTSPTCSQVSLDPTSTTSLLFSSNDPEAAAYVQNDIQDGYEAPQPVSLNFHPSHGPLSSLSCGQGSFSPPCSYPNCSLPPEILLSPASESGRSSNRMDMDHPSDEHEESGYRFPYISHLSLVKAERVDGYLPSNVVTMGQSRRPLKRRRPINTVEAPVSSMNDATISTKKRRKTNHTNSRPRACAVASSTSYMEDAMVGDMQGHQADSATDSPIPGLPCLPLNARMGGSGRQPPKKAMQTARGRVSKKTSRVRKEDVPSKMSRNPTRGGISDESRRTTSSPATSSSLGSSASSSRGDMVFKIGSLNVSAASQLRRTHKEVFQCNFAECRSTFTKRHNLKIHTERHMGVLYFCPGCKHPYAQEASMNRHKKNCNKFQHDH</sequence>
<feature type="region of interest" description="Disordered" evidence="2">
    <location>
        <begin position="109"/>
        <end position="158"/>
    </location>
</feature>
<evidence type="ECO:0000256" key="1">
    <source>
        <dbReference type="PROSITE-ProRule" id="PRU00042"/>
    </source>
</evidence>
<feature type="compositionally biased region" description="Low complexity" evidence="2">
    <location>
        <begin position="445"/>
        <end position="463"/>
    </location>
</feature>
<evidence type="ECO:0000259" key="3">
    <source>
        <dbReference type="PROSITE" id="PS50157"/>
    </source>
</evidence>
<reference evidence="4 5" key="1">
    <citation type="journal article" date="2008" name="Nature">
        <title>The genome of Laccaria bicolor provides insights into mycorrhizal symbiosis.</title>
        <authorList>
            <person name="Martin F."/>
            <person name="Aerts A."/>
            <person name="Ahren D."/>
            <person name="Brun A."/>
            <person name="Danchin E.G.J."/>
            <person name="Duchaussoy F."/>
            <person name="Gibon J."/>
            <person name="Kohler A."/>
            <person name="Lindquist E."/>
            <person name="Pereda V."/>
            <person name="Salamov A."/>
            <person name="Shapiro H.J."/>
            <person name="Wuyts J."/>
            <person name="Blaudez D."/>
            <person name="Buee M."/>
            <person name="Brokstein P."/>
            <person name="Canbaeck B."/>
            <person name="Cohen D."/>
            <person name="Courty P.E."/>
            <person name="Coutinho P.M."/>
            <person name="Delaruelle C."/>
            <person name="Detter J.C."/>
            <person name="Deveau A."/>
            <person name="DiFazio S."/>
            <person name="Duplessis S."/>
            <person name="Fraissinet-Tachet L."/>
            <person name="Lucic E."/>
            <person name="Frey-Klett P."/>
            <person name="Fourrey C."/>
            <person name="Feussner I."/>
            <person name="Gay G."/>
            <person name="Grimwood J."/>
            <person name="Hoegger P.J."/>
            <person name="Jain P."/>
            <person name="Kilaru S."/>
            <person name="Labbe J."/>
            <person name="Lin Y.C."/>
            <person name="Legue V."/>
            <person name="Le Tacon F."/>
            <person name="Marmeisse R."/>
            <person name="Melayah D."/>
            <person name="Montanini B."/>
            <person name="Muratet M."/>
            <person name="Nehls U."/>
            <person name="Niculita-Hirzel H."/>
            <person name="Oudot-Le Secq M.P."/>
            <person name="Peter M."/>
            <person name="Quesneville H."/>
            <person name="Rajashekar B."/>
            <person name="Reich M."/>
            <person name="Rouhier N."/>
            <person name="Schmutz J."/>
            <person name="Yin T."/>
            <person name="Chalot M."/>
            <person name="Henrissat B."/>
            <person name="Kuees U."/>
            <person name="Lucas S."/>
            <person name="Van de Peer Y."/>
            <person name="Podila G.K."/>
            <person name="Polle A."/>
            <person name="Pukkila P.J."/>
            <person name="Richardson P.M."/>
            <person name="Rouze P."/>
            <person name="Sanders I.R."/>
            <person name="Stajich J.E."/>
            <person name="Tunlid A."/>
            <person name="Tuskan G."/>
            <person name="Grigoriev I.V."/>
        </authorList>
    </citation>
    <scope>NUCLEOTIDE SEQUENCE [LARGE SCALE GENOMIC DNA]</scope>
    <source>
        <strain evidence="5">S238N-H82 / ATCC MYA-4686</strain>
    </source>
</reference>
<dbReference type="InterPro" id="IPR013087">
    <property type="entry name" value="Znf_C2H2_type"/>
</dbReference>
<dbReference type="InParanoid" id="B0DAR3"/>
<evidence type="ECO:0000313" key="5">
    <source>
        <dbReference type="Proteomes" id="UP000001194"/>
    </source>
</evidence>
<dbReference type="RefSeq" id="XP_001881139.1">
    <property type="nucleotide sequence ID" value="XM_001881104.1"/>
</dbReference>
<evidence type="ECO:0000313" key="4">
    <source>
        <dbReference type="EMBL" id="EDR08069.1"/>
    </source>
</evidence>
<feature type="region of interest" description="Disordered" evidence="2">
    <location>
        <begin position="334"/>
        <end position="356"/>
    </location>
</feature>
<feature type="region of interest" description="Disordered" evidence="2">
    <location>
        <begin position="370"/>
        <end position="463"/>
    </location>
</feature>
<dbReference type="Gene3D" id="3.30.160.60">
    <property type="entry name" value="Classic Zinc Finger"/>
    <property type="match status" value="1"/>
</dbReference>